<organism evidence="1 2">
    <name type="scientific">Ascaris lumbricoides</name>
    <name type="common">Giant roundworm</name>
    <dbReference type="NCBI Taxonomy" id="6252"/>
    <lineage>
        <taxon>Eukaryota</taxon>
        <taxon>Metazoa</taxon>
        <taxon>Ecdysozoa</taxon>
        <taxon>Nematoda</taxon>
        <taxon>Chromadorea</taxon>
        <taxon>Rhabditida</taxon>
        <taxon>Spirurina</taxon>
        <taxon>Ascaridomorpha</taxon>
        <taxon>Ascaridoidea</taxon>
        <taxon>Ascarididae</taxon>
        <taxon>Ascaris</taxon>
    </lineage>
</organism>
<dbReference type="Proteomes" id="UP000036681">
    <property type="component" value="Unplaced"/>
</dbReference>
<accession>A0A0M3IBA2</accession>
<dbReference type="WBParaSite" id="ALUE_0001496901-mRNA-1">
    <property type="protein sequence ID" value="ALUE_0001496901-mRNA-1"/>
    <property type="gene ID" value="ALUE_0001496901"/>
</dbReference>
<sequence>MQHLHGPLSAPSVRTRVSCSINATPQRHCFFSCINIVCNYYRIIPCQ</sequence>
<keyword evidence="1" id="KW-1185">Reference proteome</keyword>
<reference evidence="2" key="1">
    <citation type="submission" date="2017-02" db="UniProtKB">
        <authorList>
            <consortium name="WormBaseParasite"/>
        </authorList>
    </citation>
    <scope>IDENTIFICATION</scope>
</reference>
<protein>
    <submittedName>
        <fullName evidence="2">Uncharacterized protein</fullName>
    </submittedName>
</protein>
<dbReference type="AlphaFoldDB" id="A0A0M3IBA2"/>
<evidence type="ECO:0000313" key="1">
    <source>
        <dbReference type="Proteomes" id="UP000036681"/>
    </source>
</evidence>
<proteinExistence type="predicted"/>
<evidence type="ECO:0000313" key="2">
    <source>
        <dbReference type="WBParaSite" id="ALUE_0001496901-mRNA-1"/>
    </source>
</evidence>
<name>A0A0M3IBA2_ASCLU</name>